<dbReference type="RefSeq" id="WP_315909420.1">
    <property type="nucleotide sequence ID" value="NZ_JAOPKC010000013.1"/>
</dbReference>
<dbReference type="EMBL" id="JAOPKD010000012">
    <property type="protein sequence ID" value="MCU4727647.1"/>
    <property type="molecule type" value="Genomic_DNA"/>
</dbReference>
<name>A0AAE3ICL6_9EURY</name>
<comment type="caution">
    <text evidence="2">The sequence shown here is derived from an EMBL/GenBank/DDBJ whole genome shotgun (WGS) entry which is preliminary data.</text>
</comment>
<gene>
    <name evidence="2" type="ORF">OB914_11785</name>
    <name evidence="1" type="ORF">OB916_11405</name>
</gene>
<evidence type="ECO:0000313" key="4">
    <source>
        <dbReference type="Proteomes" id="UP001209746"/>
    </source>
</evidence>
<protein>
    <submittedName>
        <fullName evidence="2">Uncharacterized protein</fullName>
    </submittedName>
</protein>
<proteinExistence type="predicted"/>
<evidence type="ECO:0000313" key="1">
    <source>
        <dbReference type="EMBL" id="MCU4718667.1"/>
    </source>
</evidence>
<dbReference type="AlphaFoldDB" id="A0AAE3ICL6"/>
<evidence type="ECO:0000313" key="3">
    <source>
        <dbReference type="Proteomes" id="UP001208186"/>
    </source>
</evidence>
<keyword evidence="3" id="KW-1185">Reference proteome</keyword>
<organism evidence="2 4">
    <name type="scientific">Halapricum hydrolyticum</name>
    <dbReference type="NCBI Taxonomy" id="2979991"/>
    <lineage>
        <taxon>Archaea</taxon>
        <taxon>Methanobacteriati</taxon>
        <taxon>Methanobacteriota</taxon>
        <taxon>Stenosarchaea group</taxon>
        <taxon>Halobacteria</taxon>
        <taxon>Halobacteriales</taxon>
        <taxon>Haloarculaceae</taxon>
        <taxon>Halapricum</taxon>
    </lineage>
</organism>
<sequence length="57" mass="6385">MFVLDEENQDAFADNEDFTAVEESISIDVSYTEHPGIELDPGNYVLIEIQAHTPAFP</sequence>
<accession>A0AAE3ICL6</accession>
<dbReference type="EMBL" id="JAOPKC010000013">
    <property type="protein sequence ID" value="MCU4718667.1"/>
    <property type="molecule type" value="Genomic_DNA"/>
</dbReference>
<dbReference type="Proteomes" id="UP001208186">
    <property type="component" value="Unassembled WGS sequence"/>
</dbReference>
<dbReference type="Proteomes" id="UP001209746">
    <property type="component" value="Unassembled WGS sequence"/>
</dbReference>
<evidence type="ECO:0000313" key="2">
    <source>
        <dbReference type="EMBL" id="MCU4727647.1"/>
    </source>
</evidence>
<reference evidence="2" key="1">
    <citation type="submission" date="2023-02" db="EMBL/GenBank/DDBJ databases">
        <title>Enrichment on poylsaccharides allowed isolation of novel metabolic and taxonomic groups of Haloarchaea.</title>
        <authorList>
            <person name="Sorokin D.Y."/>
            <person name="Elcheninov A.G."/>
            <person name="Khizhniak T.V."/>
            <person name="Kolganova T.V."/>
            <person name="Kublanov I.V."/>
        </authorList>
    </citation>
    <scope>NUCLEOTIDE SEQUENCE</scope>
    <source>
        <strain evidence="1 3">HArc-curdl5-1</strain>
        <strain evidence="2">HArc-curdl7</strain>
    </source>
</reference>